<name>A0ACC2YFE6_9PEZI</name>
<reference evidence="1" key="1">
    <citation type="submission" date="2022-10" db="EMBL/GenBank/DDBJ databases">
        <title>Culturing micro-colonial fungi from biological soil crusts in the Mojave desert and describing Neophaeococcomyces mojavensis, and introducing the new genera and species Taxawa tesnikishii.</title>
        <authorList>
            <person name="Kurbessoian T."/>
            <person name="Stajich J.E."/>
        </authorList>
    </citation>
    <scope>NUCLEOTIDE SEQUENCE</scope>
    <source>
        <strain evidence="1">JES_115</strain>
    </source>
</reference>
<evidence type="ECO:0000313" key="1">
    <source>
        <dbReference type="EMBL" id="KAJ9633932.1"/>
    </source>
</evidence>
<gene>
    <name evidence="1" type="ORF">H2199_009181</name>
</gene>
<comment type="caution">
    <text evidence="1">The sequence shown here is derived from an EMBL/GenBank/DDBJ whole genome shotgun (WGS) entry which is preliminary data.</text>
</comment>
<accession>A0ACC2YFE6</accession>
<proteinExistence type="predicted"/>
<keyword evidence="2" id="KW-1185">Reference proteome</keyword>
<dbReference type="Proteomes" id="UP001172680">
    <property type="component" value="Unassembled WGS sequence"/>
</dbReference>
<protein>
    <submittedName>
        <fullName evidence="1">Uncharacterized protein</fullName>
    </submittedName>
</protein>
<dbReference type="EMBL" id="JAPDRP010000039">
    <property type="protein sequence ID" value="KAJ9633932.1"/>
    <property type="molecule type" value="Genomic_DNA"/>
</dbReference>
<sequence>MSGTSGANIAVLATTLINISKLSEQQRFSEKEIGRKRGKYDLYEHVPHNAYVSNAVWHWGPMNTAQDALDAFSDLKEYIEKLRESGR</sequence>
<organism evidence="1 2">
    <name type="scientific">Coniosporium tulheliwenetii</name>
    <dbReference type="NCBI Taxonomy" id="3383036"/>
    <lineage>
        <taxon>Eukaryota</taxon>
        <taxon>Fungi</taxon>
        <taxon>Dikarya</taxon>
        <taxon>Ascomycota</taxon>
        <taxon>Pezizomycotina</taxon>
        <taxon>Dothideomycetes</taxon>
        <taxon>Dothideomycetes incertae sedis</taxon>
        <taxon>Coniosporium</taxon>
    </lineage>
</organism>
<evidence type="ECO:0000313" key="2">
    <source>
        <dbReference type="Proteomes" id="UP001172680"/>
    </source>
</evidence>